<evidence type="ECO:0000313" key="4">
    <source>
        <dbReference type="EMBL" id="KAJ7779901.1"/>
    </source>
</evidence>
<feature type="signal peptide" evidence="3">
    <location>
        <begin position="1"/>
        <end position="18"/>
    </location>
</feature>
<sequence>MGFISLFVVLSFTHLSFAFTLSLPATIDTGASVSVQWVRDIGDPTSFGLMQRGLQGGESILSVTPVPNSGGASSGTASVVFPTAGQVLLAGIQQQSLKAGETPNQLAAGKQVTVIGAVDDTIPQAVVPTSSTTLTASSPPPTTSTSSRSASAHPVSGAIIIVAIPTPLLLLFLAVGWIVRRQRKVMRYRIDRFSDVWKRRRRASALAHFNFMPADTRSHEDGVQVVPVAPGPQHKLQLPTQRNATLEREMASASAPLRLSTPPVQEPPPVYAEAVDSVVERAARLNLNKRVGEM</sequence>
<comment type="caution">
    <text evidence="4">The sequence shown here is derived from an EMBL/GenBank/DDBJ whole genome shotgun (WGS) entry which is preliminary data.</text>
</comment>
<dbReference type="Proteomes" id="UP001215598">
    <property type="component" value="Unassembled WGS sequence"/>
</dbReference>
<feature type="chain" id="PRO_5042185907" evidence="3">
    <location>
        <begin position="19"/>
        <end position="294"/>
    </location>
</feature>
<gene>
    <name evidence="4" type="ORF">B0H16DRAFT_728028</name>
</gene>
<keyword evidence="5" id="KW-1185">Reference proteome</keyword>
<feature type="transmembrane region" description="Helical" evidence="2">
    <location>
        <begin position="155"/>
        <end position="179"/>
    </location>
</feature>
<reference evidence="4" key="1">
    <citation type="submission" date="2023-03" db="EMBL/GenBank/DDBJ databases">
        <title>Massive genome expansion in bonnet fungi (Mycena s.s.) driven by repeated elements and novel gene families across ecological guilds.</title>
        <authorList>
            <consortium name="Lawrence Berkeley National Laboratory"/>
            <person name="Harder C.B."/>
            <person name="Miyauchi S."/>
            <person name="Viragh M."/>
            <person name="Kuo A."/>
            <person name="Thoen E."/>
            <person name="Andreopoulos B."/>
            <person name="Lu D."/>
            <person name="Skrede I."/>
            <person name="Drula E."/>
            <person name="Henrissat B."/>
            <person name="Morin E."/>
            <person name="Kohler A."/>
            <person name="Barry K."/>
            <person name="LaButti K."/>
            <person name="Morin E."/>
            <person name="Salamov A."/>
            <person name="Lipzen A."/>
            <person name="Mereny Z."/>
            <person name="Hegedus B."/>
            <person name="Baldrian P."/>
            <person name="Stursova M."/>
            <person name="Weitz H."/>
            <person name="Taylor A."/>
            <person name="Grigoriev I.V."/>
            <person name="Nagy L.G."/>
            <person name="Martin F."/>
            <person name="Kauserud H."/>
        </authorList>
    </citation>
    <scope>NUCLEOTIDE SEQUENCE</scope>
    <source>
        <strain evidence="4">CBHHK182m</strain>
    </source>
</reference>
<dbReference type="EMBL" id="JARKIB010000005">
    <property type="protein sequence ID" value="KAJ7779901.1"/>
    <property type="molecule type" value="Genomic_DNA"/>
</dbReference>
<name>A0AAD7K7E1_9AGAR</name>
<organism evidence="4 5">
    <name type="scientific">Mycena metata</name>
    <dbReference type="NCBI Taxonomy" id="1033252"/>
    <lineage>
        <taxon>Eukaryota</taxon>
        <taxon>Fungi</taxon>
        <taxon>Dikarya</taxon>
        <taxon>Basidiomycota</taxon>
        <taxon>Agaricomycotina</taxon>
        <taxon>Agaricomycetes</taxon>
        <taxon>Agaricomycetidae</taxon>
        <taxon>Agaricales</taxon>
        <taxon>Marasmiineae</taxon>
        <taxon>Mycenaceae</taxon>
        <taxon>Mycena</taxon>
    </lineage>
</organism>
<evidence type="ECO:0000313" key="5">
    <source>
        <dbReference type="Proteomes" id="UP001215598"/>
    </source>
</evidence>
<evidence type="ECO:0000256" key="1">
    <source>
        <dbReference type="SAM" id="MobiDB-lite"/>
    </source>
</evidence>
<evidence type="ECO:0000256" key="3">
    <source>
        <dbReference type="SAM" id="SignalP"/>
    </source>
</evidence>
<evidence type="ECO:0000256" key="2">
    <source>
        <dbReference type="SAM" id="Phobius"/>
    </source>
</evidence>
<dbReference type="AlphaFoldDB" id="A0AAD7K7E1"/>
<proteinExistence type="predicted"/>
<keyword evidence="2" id="KW-1133">Transmembrane helix</keyword>
<keyword evidence="3" id="KW-0732">Signal</keyword>
<protein>
    <submittedName>
        <fullName evidence="4">Uncharacterized protein</fullName>
    </submittedName>
</protein>
<keyword evidence="2" id="KW-0812">Transmembrane</keyword>
<accession>A0AAD7K7E1</accession>
<feature type="region of interest" description="Disordered" evidence="1">
    <location>
        <begin position="129"/>
        <end position="150"/>
    </location>
</feature>
<keyword evidence="2" id="KW-0472">Membrane</keyword>